<feature type="transmembrane region" description="Helical" evidence="10">
    <location>
        <begin position="1202"/>
        <end position="1222"/>
    </location>
</feature>
<dbReference type="Proteomes" id="UP001295444">
    <property type="component" value="Chromosome 05"/>
</dbReference>
<evidence type="ECO:0000256" key="9">
    <source>
        <dbReference type="ARBA" id="ARBA00023136"/>
    </source>
</evidence>
<dbReference type="InterPro" id="IPR056264">
    <property type="entry name" value="R2_ABCA1-4-like"/>
</dbReference>
<reference evidence="12" key="1">
    <citation type="submission" date="2022-03" db="EMBL/GenBank/DDBJ databases">
        <authorList>
            <person name="Alioto T."/>
            <person name="Alioto T."/>
            <person name="Gomez Garrido J."/>
        </authorList>
    </citation>
    <scope>NUCLEOTIDE SEQUENCE</scope>
</reference>
<evidence type="ECO:0000256" key="4">
    <source>
        <dbReference type="ARBA" id="ARBA00022692"/>
    </source>
</evidence>
<accession>A0AAD1S5M1</accession>
<dbReference type="PANTHER" id="PTHR19229:SF274">
    <property type="entry name" value="ABC-TYPE ORGANIC ANION TRANSPORTER ABCA8"/>
    <property type="match status" value="1"/>
</dbReference>
<keyword evidence="8 10" id="KW-1133">Transmembrane helix</keyword>
<evidence type="ECO:0000256" key="1">
    <source>
        <dbReference type="ARBA" id="ARBA00004141"/>
    </source>
</evidence>
<feature type="transmembrane region" description="Helical" evidence="10">
    <location>
        <begin position="863"/>
        <end position="882"/>
    </location>
</feature>
<feature type="domain" description="ABC transporter" evidence="11">
    <location>
        <begin position="1287"/>
        <end position="1524"/>
    </location>
</feature>
<organism evidence="12 13">
    <name type="scientific">Pelobates cultripes</name>
    <name type="common">Western spadefoot toad</name>
    <dbReference type="NCBI Taxonomy" id="61616"/>
    <lineage>
        <taxon>Eukaryota</taxon>
        <taxon>Metazoa</taxon>
        <taxon>Chordata</taxon>
        <taxon>Craniata</taxon>
        <taxon>Vertebrata</taxon>
        <taxon>Euteleostomi</taxon>
        <taxon>Amphibia</taxon>
        <taxon>Batrachia</taxon>
        <taxon>Anura</taxon>
        <taxon>Pelobatoidea</taxon>
        <taxon>Pelobatidae</taxon>
        <taxon>Pelobates</taxon>
    </lineage>
</organism>
<dbReference type="PROSITE" id="PS00211">
    <property type="entry name" value="ABC_TRANSPORTER_1"/>
    <property type="match status" value="1"/>
</dbReference>
<dbReference type="PROSITE" id="PS50893">
    <property type="entry name" value="ABC_TRANSPORTER_2"/>
    <property type="match status" value="2"/>
</dbReference>
<evidence type="ECO:0000256" key="5">
    <source>
        <dbReference type="ARBA" id="ARBA00022737"/>
    </source>
</evidence>
<keyword evidence="9 10" id="KW-0472">Membrane</keyword>
<dbReference type="PANTHER" id="PTHR19229">
    <property type="entry name" value="ATP-BINDING CASSETTE TRANSPORTER SUBFAMILY A ABCA"/>
    <property type="match status" value="1"/>
</dbReference>
<dbReference type="Gene3D" id="3.40.50.300">
    <property type="entry name" value="P-loop containing nucleotide triphosphate hydrolases"/>
    <property type="match status" value="3"/>
</dbReference>
<keyword evidence="3" id="KW-0813">Transport</keyword>
<feature type="transmembrane region" description="Helical" evidence="10">
    <location>
        <begin position="1014"/>
        <end position="1036"/>
    </location>
</feature>
<dbReference type="Pfam" id="PF23321">
    <property type="entry name" value="R1_ABCA1"/>
    <property type="match status" value="1"/>
</dbReference>
<dbReference type="InterPro" id="IPR013525">
    <property type="entry name" value="ABC2_TM"/>
</dbReference>
<feature type="transmembrane region" description="Helical" evidence="10">
    <location>
        <begin position="396"/>
        <end position="417"/>
    </location>
</feature>
<dbReference type="FunFam" id="3.40.50.300:FF:000436">
    <property type="entry name" value="ATP binding cassette subfamily A member 9"/>
    <property type="match status" value="1"/>
</dbReference>
<dbReference type="Pfam" id="PF12698">
    <property type="entry name" value="ABC2_membrane_3"/>
    <property type="match status" value="1"/>
</dbReference>
<sequence>MMAREDVRETSLCQQTLALLWKNLLLKWRRKGHTILEWLQDLAFVFLLFIIAITGGQNDSAKFVAPAEVLGRLDEIHNLSIGYVSPFPDTKNIMEKVSKSIILPGLTVTQYSSEEQLVKDIQNVTLVGVIFEDQFRYHIRYSISSVPSPNPYISVQGDCNTSSLYCNPTMYWRNGFLSIQASIDSAIIEVTTNHSVWQSMASTVAVKMISPIYAQRANLHKGSFIFAMCISYISMTYLLSLYVTRERGEMREIMKMMRLKDLAFWLSWGLLYAIYVLIIANLMTLVATYCVFVESSYGVILLLFFLYGISQVCFTFMLSALCRNPRVTAIVGFFTILVLSLLSTLLLMGNVPKIVEVLLSIFPPFSFAVGLAESVHMEDNIQGVYFYDLMGDSQHVLSSVIYLILDSVFYMMLTVYFDKVRADKNGMKYEPFFFLKSSYWSREKRVPTKSENEGNGESTQGDYVERIPQDLSGKNVIRMNKLRKIYSTQEKKVEALRDLDLDVYEGQITALLGHSGAGKTTLLNILGGMCKTQARSATVCDYKLSDMSQLEEIKKRVGFCPQFDVKFDPLTVKENLKVFAHIKGIPARYIETEVRKVISELEMEGIENVEASKLSGGQKRKLTFGIAVLGDPQILLLDEPTAGLDPCSRHRVWAMLKEHKVERVTLFSTQFMDEADILADRKAVLSNGRLKCVGSSLFLKRKWGIGYHLRMQVSPSCDSEVITSLIKQHISSAKPTAQSEEELTFTLPFDTMDLFPDLFLHLDGLVGQDIVSYGVSMTTLDDVFLKLEGEAEIEQGDYGVFSQEQGGEDDRGYLSSEMDESVLLMSDSGTVTLSGFALWRQQVLAVARIRFLKLRRETKSFRAILLLLALFLIPLILVTALMNNYKTFHIWELSANHYFQSPTSRFHKYYTKLLVNNNTGNPIEDFVSALKAQNILVDVIDGIYNTSITQYKGAIEVSQKDKDYIFRIIGNPRAQNAFPVLENLISNSFLKMFKSPNKIRVWNNPVLHELPDDFHYPAFFFCVIFLMFASGLTPHFAMSSNDDRRLKALSQLQISGLFPSAYWFGQALVDVSLHLILIFSMIIILFIFNYKIFLHYILAFIMFFGVVGYGVSMVLYVYIISFIFGRSKSHHDRWAFFFVMSGFLPFILSDFLIMFDKTFPILFVYTFLLPSSVLSSLLLFISSMSYEEAYYYNEEDLTFSEGILPSLPYIHAVIFLGIIWFLEWRFGIRSVKRDPVFRTSRTKLVPKRNPEELGDADEEVLAEKERVKNAITSKNQEEKPVIIVDSLRKEFKVKKGHSLFKKKRKAATKNISFSVKKGEVLGLLGPNGAGKTTSISMLAGEMKPTAGERLCLCEYDPLNNHAGSGYCACTRFPTGVGPTRMIRQTPETQRPIENMGDAQAATVCIVGSPTLSVEFHIFETIKQVTLQRTYCVCFAISMLGNPTIVLLDEPSTGLDPKGQQRLWRAIRAAFKNKERGAILTTHYMEEAEAVCDRVAIMVSGKLRCIGSIQQLKSKFGKGYLLEIKVKDSQPVDVIHNEIIRLFPQASRQDRFSSLLVYKVPMENVQSLSQAFLLLEEAKRTYSIEEYSFSQSTLEQVFLELAKEQEKEDFDVDSSFQWKHLRTESI</sequence>
<evidence type="ECO:0000256" key="6">
    <source>
        <dbReference type="ARBA" id="ARBA00022741"/>
    </source>
</evidence>
<comment type="subcellular location">
    <subcellularLocation>
        <location evidence="1">Membrane</location>
        <topology evidence="1">Multi-pass membrane protein</topology>
    </subcellularLocation>
</comment>
<feature type="domain" description="ABC transporter" evidence="11">
    <location>
        <begin position="477"/>
        <end position="712"/>
    </location>
</feature>
<evidence type="ECO:0000256" key="10">
    <source>
        <dbReference type="SAM" id="Phobius"/>
    </source>
</evidence>
<dbReference type="GO" id="GO:0005319">
    <property type="term" value="F:lipid transporter activity"/>
    <property type="evidence" value="ECO:0007669"/>
    <property type="project" value="TreeGrafter"/>
</dbReference>
<dbReference type="SMART" id="SM00382">
    <property type="entry name" value="AAA"/>
    <property type="match status" value="2"/>
</dbReference>
<proteinExistence type="inferred from homology"/>
<evidence type="ECO:0000259" key="11">
    <source>
        <dbReference type="PROSITE" id="PS50893"/>
    </source>
</evidence>
<feature type="transmembrane region" description="Helical" evidence="10">
    <location>
        <begin position="1071"/>
        <end position="1090"/>
    </location>
</feature>
<dbReference type="CDD" id="cd03263">
    <property type="entry name" value="ABC_subfamily_A"/>
    <property type="match status" value="1"/>
</dbReference>
<dbReference type="InterPro" id="IPR027417">
    <property type="entry name" value="P-loop_NTPase"/>
</dbReference>
<evidence type="ECO:0000313" key="12">
    <source>
        <dbReference type="EMBL" id="CAH2291979.1"/>
    </source>
</evidence>
<evidence type="ECO:0000313" key="13">
    <source>
        <dbReference type="Proteomes" id="UP001295444"/>
    </source>
</evidence>
<dbReference type="FunFam" id="3.40.50.300:FF:000335">
    <property type="entry name" value="ATP binding cassette subfamily A member 5"/>
    <property type="match status" value="1"/>
</dbReference>
<dbReference type="InterPro" id="IPR017871">
    <property type="entry name" value="ABC_transporter-like_CS"/>
</dbReference>
<feature type="transmembrane region" description="Helical" evidence="10">
    <location>
        <begin position="224"/>
        <end position="243"/>
    </location>
</feature>
<dbReference type="GO" id="GO:0005524">
    <property type="term" value="F:ATP binding"/>
    <property type="evidence" value="ECO:0007669"/>
    <property type="project" value="UniProtKB-KW"/>
</dbReference>
<evidence type="ECO:0000256" key="2">
    <source>
        <dbReference type="ARBA" id="ARBA00008869"/>
    </source>
</evidence>
<evidence type="ECO:0000256" key="7">
    <source>
        <dbReference type="ARBA" id="ARBA00022840"/>
    </source>
</evidence>
<dbReference type="EMBL" id="OW240916">
    <property type="protein sequence ID" value="CAH2291979.1"/>
    <property type="molecule type" value="Genomic_DNA"/>
</dbReference>
<evidence type="ECO:0000256" key="8">
    <source>
        <dbReference type="ARBA" id="ARBA00022989"/>
    </source>
</evidence>
<feature type="transmembrane region" description="Helical" evidence="10">
    <location>
        <begin position="1135"/>
        <end position="1155"/>
    </location>
</feature>
<feature type="transmembrane region" description="Helical" evidence="10">
    <location>
        <begin position="1097"/>
        <end position="1123"/>
    </location>
</feature>
<dbReference type="Pfam" id="PF00005">
    <property type="entry name" value="ABC_tran"/>
    <property type="match status" value="2"/>
</dbReference>
<keyword evidence="13" id="KW-1185">Reference proteome</keyword>
<keyword evidence="6" id="KW-0547">Nucleotide-binding</keyword>
<dbReference type="GO" id="GO:0016887">
    <property type="term" value="F:ATP hydrolysis activity"/>
    <property type="evidence" value="ECO:0007669"/>
    <property type="project" value="InterPro"/>
</dbReference>
<feature type="transmembrane region" description="Helical" evidence="10">
    <location>
        <begin position="263"/>
        <end position="292"/>
    </location>
</feature>
<evidence type="ECO:0000256" key="3">
    <source>
        <dbReference type="ARBA" id="ARBA00022448"/>
    </source>
</evidence>
<dbReference type="SUPFAM" id="SSF52540">
    <property type="entry name" value="P-loop containing nucleoside triphosphate hydrolases"/>
    <property type="match status" value="2"/>
</dbReference>
<protein>
    <submittedName>
        <fullName evidence="12">ATP-binding cassette sub-family A member 10-like</fullName>
    </submittedName>
</protein>
<feature type="transmembrane region" description="Helical" evidence="10">
    <location>
        <begin position="327"/>
        <end position="347"/>
    </location>
</feature>
<keyword evidence="4 10" id="KW-0812">Transmembrane</keyword>
<dbReference type="InterPro" id="IPR003593">
    <property type="entry name" value="AAA+_ATPase"/>
</dbReference>
<feature type="transmembrane region" description="Helical" evidence="10">
    <location>
        <begin position="299"/>
        <end position="321"/>
    </location>
</feature>
<name>A0AAD1S5M1_PELCU</name>
<dbReference type="GO" id="GO:0140359">
    <property type="term" value="F:ABC-type transporter activity"/>
    <property type="evidence" value="ECO:0007669"/>
    <property type="project" value="InterPro"/>
</dbReference>
<feature type="transmembrane region" description="Helical" evidence="10">
    <location>
        <begin position="35"/>
        <end position="53"/>
    </location>
</feature>
<dbReference type="InterPro" id="IPR026082">
    <property type="entry name" value="ABCA"/>
</dbReference>
<dbReference type="InterPro" id="IPR003439">
    <property type="entry name" value="ABC_transporter-like_ATP-bd"/>
</dbReference>
<dbReference type="GO" id="GO:0005886">
    <property type="term" value="C:plasma membrane"/>
    <property type="evidence" value="ECO:0007669"/>
    <property type="project" value="UniProtKB-ARBA"/>
</dbReference>
<comment type="similarity">
    <text evidence="2">Belongs to the ABC transporter superfamily. ABCA family.</text>
</comment>
<feature type="transmembrane region" description="Helical" evidence="10">
    <location>
        <begin position="1162"/>
        <end position="1182"/>
    </location>
</feature>
<keyword evidence="7 12" id="KW-0067">ATP-binding</keyword>
<keyword evidence="5" id="KW-0677">Repeat</keyword>
<gene>
    <name evidence="12" type="ORF">PECUL_23A051685</name>
</gene>